<comment type="caution">
    <text evidence="2">The sequence shown here is derived from an EMBL/GenBank/DDBJ whole genome shotgun (WGS) entry which is preliminary data.</text>
</comment>
<evidence type="ECO:0000313" key="2">
    <source>
        <dbReference type="EMBL" id="KAJ5210800.1"/>
    </source>
</evidence>
<dbReference type="EMBL" id="JAPQKP010000001">
    <property type="protein sequence ID" value="KAJ5210800.1"/>
    <property type="molecule type" value="Genomic_DNA"/>
</dbReference>
<feature type="region of interest" description="Disordered" evidence="1">
    <location>
        <begin position="57"/>
        <end position="76"/>
    </location>
</feature>
<feature type="compositionally biased region" description="Polar residues" evidence="1">
    <location>
        <begin position="22"/>
        <end position="45"/>
    </location>
</feature>
<dbReference type="OrthoDB" id="4357018at2759"/>
<proteinExistence type="predicted"/>
<reference evidence="2" key="1">
    <citation type="submission" date="2022-11" db="EMBL/GenBank/DDBJ databases">
        <authorList>
            <person name="Petersen C."/>
        </authorList>
    </citation>
    <scope>NUCLEOTIDE SEQUENCE</scope>
    <source>
        <strain evidence="2">IBT 16849</strain>
    </source>
</reference>
<gene>
    <name evidence="2" type="ORF">N7472_000939</name>
</gene>
<evidence type="ECO:0000313" key="3">
    <source>
        <dbReference type="Proteomes" id="UP001150879"/>
    </source>
</evidence>
<feature type="compositionally biased region" description="Polar residues" evidence="1">
    <location>
        <begin position="1"/>
        <end position="11"/>
    </location>
</feature>
<feature type="region of interest" description="Disordered" evidence="1">
    <location>
        <begin position="1"/>
        <end position="45"/>
    </location>
</feature>
<keyword evidence="3" id="KW-1185">Reference proteome</keyword>
<organism evidence="2 3">
    <name type="scientific">Penicillium cf. griseofulvum</name>
    <dbReference type="NCBI Taxonomy" id="2972120"/>
    <lineage>
        <taxon>Eukaryota</taxon>
        <taxon>Fungi</taxon>
        <taxon>Dikarya</taxon>
        <taxon>Ascomycota</taxon>
        <taxon>Pezizomycotina</taxon>
        <taxon>Eurotiomycetes</taxon>
        <taxon>Eurotiomycetidae</taxon>
        <taxon>Eurotiales</taxon>
        <taxon>Aspergillaceae</taxon>
        <taxon>Penicillium</taxon>
    </lineage>
</organism>
<evidence type="ECO:0000256" key="1">
    <source>
        <dbReference type="SAM" id="MobiDB-lite"/>
    </source>
</evidence>
<sequence length="76" mass="7813">MSSNKAPSSDFLTAKPADTTGKDTTSFGQNGVSQTSLFASSSGAKTGSSYMLETWAQAPASSEPWSPAKATYSSQP</sequence>
<accession>A0A9W9T6X6</accession>
<dbReference type="AlphaFoldDB" id="A0A9W9T6X6"/>
<name>A0A9W9T6X6_9EURO</name>
<protein>
    <submittedName>
        <fullName evidence="2">Uncharacterized protein</fullName>
    </submittedName>
</protein>
<dbReference type="Proteomes" id="UP001150879">
    <property type="component" value="Unassembled WGS sequence"/>
</dbReference>
<reference evidence="2" key="2">
    <citation type="journal article" date="2023" name="IMA Fungus">
        <title>Comparative genomic study of the Penicillium genus elucidates a diverse pangenome and 15 lateral gene transfer events.</title>
        <authorList>
            <person name="Petersen C."/>
            <person name="Sorensen T."/>
            <person name="Nielsen M.R."/>
            <person name="Sondergaard T.E."/>
            <person name="Sorensen J.L."/>
            <person name="Fitzpatrick D.A."/>
            <person name="Frisvad J.C."/>
            <person name="Nielsen K.L."/>
        </authorList>
    </citation>
    <scope>NUCLEOTIDE SEQUENCE</scope>
    <source>
        <strain evidence="2">IBT 16849</strain>
    </source>
</reference>